<evidence type="ECO:0000256" key="1">
    <source>
        <dbReference type="SAM" id="Phobius"/>
    </source>
</evidence>
<keyword evidence="1" id="KW-0812">Transmembrane</keyword>
<evidence type="ECO:0000313" key="3">
    <source>
        <dbReference type="Proteomes" id="UP000078142"/>
    </source>
</evidence>
<keyword evidence="1" id="KW-0472">Membrane</keyword>
<name>A0AAC9FWS0_9PSED</name>
<dbReference type="EMBL" id="CP015852">
    <property type="protein sequence ID" value="ANH98024.1"/>
    <property type="molecule type" value="Genomic_DNA"/>
</dbReference>
<sequence>MQLPTTDSIRPGRSRLLVVSFLIVFFALLFMLLRIAQQNYIQAAGVLWVANLLTLVLHAVYWGRYGLAVGYKVAIVTQVVLAIAPLFFGKFGIELIFVMLGGEVRYW</sequence>
<reference evidence="2 3" key="1">
    <citation type="submission" date="2016-05" db="EMBL/GenBank/DDBJ databases">
        <authorList>
            <person name="Wang S."/>
            <person name="Zhu B."/>
        </authorList>
    </citation>
    <scope>NUCLEOTIDE SEQUENCE [LARGE SCALE GENOMIC DNA]</scope>
    <source>
        <strain evidence="2 3">CRS05-R5</strain>
    </source>
</reference>
<accession>A0AAC9FWS0</accession>
<dbReference type="RefSeq" id="WP_064587303.1">
    <property type="nucleotide sequence ID" value="NZ_CP015852.1"/>
</dbReference>
<organism evidence="2 3">
    <name type="scientific">Pseudomonas koreensis</name>
    <dbReference type="NCBI Taxonomy" id="198620"/>
    <lineage>
        <taxon>Bacteria</taxon>
        <taxon>Pseudomonadati</taxon>
        <taxon>Pseudomonadota</taxon>
        <taxon>Gammaproteobacteria</taxon>
        <taxon>Pseudomonadales</taxon>
        <taxon>Pseudomonadaceae</taxon>
        <taxon>Pseudomonas</taxon>
    </lineage>
</organism>
<dbReference type="GeneID" id="93489027"/>
<gene>
    <name evidence="2" type="ORF">A8L59_11600</name>
</gene>
<feature type="transmembrane region" description="Helical" evidence="1">
    <location>
        <begin position="45"/>
        <end position="63"/>
    </location>
</feature>
<dbReference type="AlphaFoldDB" id="A0AAC9FWS0"/>
<dbReference type="Proteomes" id="UP000078142">
    <property type="component" value="Chromosome"/>
</dbReference>
<evidence type="ECO:0000313" key="2">
    <source>
        <dbReference type="EMBL" id="ANH98024.1"/>
    </source>
</evidence>
<protein>
    <submittedName>
        <fullName evidence="2">Uncharacterized protein</fullName>
    </submittedName>
</protein>
<keyword evidence="1" id="KW-1133">Transmembrane helix</keyword>
<proteinExistence type="predicted"/>
<feature type="transmembrane region" description="Helical" evidence="1">
    <location>
        <begin position="75"/>
        <end position="100"/>
    </location>
</feature>
<feature type="transmembrane region" description="Helical" evidence="1">
    <location>
        <begin position="16"/>
        <end position="33"/>
    </location>
</feature>